<feature type="region of interest" description="Disordered" evidence="1">
    <location>
        <begin position="47"/>
        <end position="78"/>
    </location>
</feature>
<reference evidence="3" key="1">
    <citation type="journal article" date="2015" name="Proc. Natl. Acad. Sci. U.S.A.">
        <title>Genome sequencing of adzuki bean (Vigna angularis) provides insight into high starch and low fat accumulation and domestication.</title>
        <authorList>
            <person name="Yang K."/>
            <person name="Tian Z."/>
            <person name="Chen C."/>
            <person name="Luo L."/>
            <person name="Zhao B."/>
            <person name="Wang Z."/>
            <person name="Yu L."/>
            <person name="Li Y."/>
            <person name="Sun Y."/>
            <person name="Li W."/>
            <person name="Chen Y."/>
            <person name="Li Y."/>
            <person name="Zhang Y."/>
            <person name="Ai D."/>
            <person name="Zhao J."/>
            <person name="Shang C."/>
            <person name="Ma Y."/>
            <person name="Wu B."/>
            <person name="Wang M."/>
            <person name="Gao L."/>
            <person name="Sun D."/>
            <person name="Zhang P."/>
            <person name="Guo F."/>
            <person name="Wang W."/>
            <person name="Li Y."/>
            <person name="Wang J."/>
            <person name="Varshney R.K."/>
            <person name="Wang J."/>
            <person name="Ling H.Q."/>
            <person name="Wan P."/>
        </authorList>
    </citation>
    <scope>NUCLEOTIDE SEQUENCE</scope>
    <source>
        <strain evidence="3">cv. Jingnong 6</strain>
    </source>
</reference>
<sequence length="155" mass="17415">MNNKAPLGHPSLITHLCELARVNISAPPFERPKKAIDEAYYRQYCGGDEAAQPIPPRRSRRGRRPPQGQASVEPQEVEPFQMRDMYMSLIDARMQSIHRGQVATTEIIIGMYDTPPAHGWTVDEFHSVVAWPEEQAQRSRAGATEASVEDAFEDA</sequence>
<dbReference type="Proteomes" id="UP000053144">
    <property type="component" value="Unassembled WGS sequence"/>
</dbReference>
<evidence type="ECO:0000313" key="3">
    <source>
        <dbReference type="Proteomes" id="UP000053144"/>
    </source>
</evidence>
<dbReference type="EMBL" id="KQ258251">
    <property type="protein sequence ID" value="KOM25037.1"/>
    <property type="molecule type" value="Genomic_DNA"/>
</dbReference>
<evidence type="ECO:0000313" key="2">
    <source>
        <dbReference type="EMBL" id="KOM25037.1"/>
    </source>
</evidence>
<protein>
    <submittedName>
        <fullName evidence="2">Uncharacterized protein</fullName>
    </submittedName>
</protein>
<accession>A0A0L9T399</accession>
<feature type="region of interest" description="Disordered" evidence="1">
    <location>
        <begin position="133"/>
        <end position="155"/>
    </location>
</feature>
<dbReference type="AlphaFoldDB" id="A0A0L9T399"/>
<dbReference type="Gramene" id="KOM25037">
    <property type="protein sequence ID" value="KOM25037"/>
    <property type="gene ID" value="LR48_Vigan45s003900"/>
</dbReference>
<evidence type="ECO:0000256" key="1">
    <source>
        <dbReference type="SAM" id="MobiDB-lite"/>
    </source>
</evidence>
<organism evidence="2 3">
    <name type="scientific">Phaseolus angularis</name>
    <name type="common">Azuki bean</name>
    <name type="synonym">Vigna angularis</name>
    <dbReference type="NCBI Taxonomy" id="3914"/>
    <lineage>
        <taxon>Eukaryota</taxon>
        <taxon>Viridiplantae</taxon>
        <taxon>Streptophyta</taxon>
        <taxon>Embryophyta</taxon>
        <taxon>Tracheophyta</taxon>
        <taxon>Spermatophyta</taxon>
        <taxon>Magnoliopsida</taxon>
        <taxon>eudicotyledons</taxon>
        <taxon>Gunneridae</taxon>
        <taxon>Pentapetalae</taxon>
        <taxon>rosids</taxon>
        <taxon>fabids</taxon>
        <taxon>Fabales</taxon>
        <taxon>Fabaceae</taxon>
        <taxon>Papilionoideae</taxon>
        <taxon>50 kb inversion clade</taxon>
        <taxon>NPAAA clade</taxon>
        <taxon>indigoferoid/millettioid clade</taxon>
        <taxon>Phaseoleae</taxon>
        <taxon>Vigna</taxon>
    </lineage>
</organism>
<proteinExistence type="predicted"/>
<name>A0A0L9T399_PHAAN</name>
<gene>
    <name evidence="2" type="ORF">LR48_Vigan45s003900</name>
</gene>